<keyword evidence="3" id="KW-1003">Cell membrane</keyword>
<feature type="transmembrane region" description="Helical" evidence="7">
    <location>
        <begin position="102"/>
        <end position="124"/>
    </location>
</feature>
<dbReference type="InterPro" id="IPR000515">
    <property type="entry name" value="MetI-like"/>
</dbReference>
<evidence type="ECO:0000256" key="1">
    <source>
        <dbReference type="ARBA" id="ARBA00004651"/>
    </source>
</evidence>
<dbReference type="Gene3D" id="1.10.3720.10">
    <property type="entry name" value="MetI-like"/>
    <property type="match status" value="1"/>
</dbReference>
<evidence type="ECO:0000256" key="8">
    <source>
        <dbReference type="SAM" id="MobiDB-lite"/>
    </source>
</evidence>
<protein>
    <submittedName>
        <fullName evidence="10">Raffinose/stachyose/melibiose transport system permease protein</fullName>
    </submittedName>
</protein>
<dbReference type="SUPFAM" id="SSF161098">
    <property type="entry name" value="MetI-like"/>
    <property type="match status" value="1"/>
</dbReference>
<dbReference type="PROSITE" id="PS50928">
    <property type="entry name" value="ABC_TM1"/>
    <property type="match status" value="1"/>
</dbReference>
<dbReference type="RefSeq" id="WP_075015891.1">
    <property type="nucleotide sequence ID" value="NZ_FOWE01000015.1"/>
</dbReference>
<keyword evidence="6 7" id="KW-0472">Membrane</keyword>
<evidence type="ECO:0000259" key="9">
    <source>
        <dbReference type="PROSITE" id="PS50928"/>
    </source>
</evidence>
<evidence type="ECO:0000256" key="5">
    <source>
        <dbReference type="ARBA" id="ARBA00022989"/>
    </source>
</evidence>
<evidence type="ECO:0000313" key="11">
    <source>
        <dbReference type="Proteomes" id="UP000183642"/>
    </source>
</evidence>
<dbReference type="Pfam" id="PF00528">
    <property type="entry name" value="BPD_transp_1"/>
    <property type="match status" value="1"/>
</dbReference>
<feature type="compositionally biased region" description="Polar residues" evidence="8">
    <location>
        <begin position="1"/>
        <end position="10"/>
    </location>
</feature>
<dbReference type="PANTHER" id="PTHR30193">
    <property type="entry name" value="ABC TRANSPORTER PERMEASE PROTEIN"/>
    <property type="match status" value="1"/>
</dbReference>
<comment type="similarity">
    <text evidence="7">Belongs to the binding-protein-dependent transport system permease family.</text>
</comment>
<feature type="domain" description="ABC transmembrane type-1" evidence="9">
    <location>
        <begin position="98"/>
        <end position="309"/>
    </location>
</feature>
<dbReference type="EMBL" id="FOWE01000015">
    <property type="protein sequence ID" value="SFO60700.1"/>
    <property type="molecule type" value="Genomic_DNA"/>
</dbReference>
<dbReference type="InterPro" id="IPR051393">
    <property type="entry name" value="ABC_transporter_permease"/>
</dbReference>
<dbReference type="InterPro" id="IPR035906">
    <property type="entry name" value="MetI-like_sf"/>
</dbReference>
<dbReference type="AlphaFoldDB" id="A0A1I5IKB6"/>
<gene>
    <name evidence="10" type="ORF">SAMN05660359_04665</name>
</gene>
<accession>A0A1I5IKB6</accession>
<organism evidence="10 11">
    <name type="scientific">Geodermatophilus obscurus</name>
    <dbReference type="NCBI Taxonomy" id="1861"/>
    <lineage>
        <taxon>Bacteria</taxon>
        <taxon>Bacillati</taxon>
        <taxon>Actinomycetota</taxon>
        <taxon>Actinomycetes</taxon>
        <taxon>Geodermatophilales</taxon>
        <taxon>Geodermatophilaceae</taxon>
        <taxon>Geodermatophilus</taxon>
    </lineage>
</organism>
<dbReference type="GO" id="GO:0055085">
    <property type="term" value="P:transmembrane transport"/>
    <property type="evidence" value="ECO:0007669"/>
    <property type="project" value="InterPro"/>
</dbReference>
<evidence type="ECO:0000256" key="2">
    <source>
        <dbReference type="ARBA" id="ARBA00022448"/>
    </source>
</evidence>
<dbReference type="PANTHER" id="PTHR30193:SF37">
    <property type="entry name" value="INNER MEMBRANE ABC TRANSPORTER PERMEASE PROTEIN YCJO"/>
    <property type="match status" value="1"/>
</dbReference>
<evidence type="ECO:0000256" key="7">
    <source>
        <dbReference type="RuleBase" id="RU363032"/>
    </source>
</evidence>
<dbReference type="Proteomes" id="UP000183642">
    <property type="component" value="Unassembled WGS sequence"/>
</dbReference>
<proteinExistence type="inferred from homology"/>
<feature type="region of interest" description="Disordered" evidence="8">
    <location>
        <begin position="1"/>
        <end position="31"/>
    </location>
</feature>
<dbReference type="CDD" id="cd06261">
    <property type="entry name" value="TM_PBP2"/>
    <property type="match status" value="1"/>
</dbReference>
<comment type="subcellular location">
    <subcellularLocation>
        <location evidence="1 7">Cell membrane</location>
        <topology evidence="1 7">Multi-pass membrane protein</topology>
    </subcellularLocation>
</comment>
<evidence type="ECO:0000256" key="6">
    <source>
        <dbReference type="ARBA" id="ARBA00023136"/>
    </source>
</evidence>
<dbReference type="OrthoDB" id="3614395at2"/>
<feature type="transmembrane region" description="Helical" evidence="7">
    <location>
        <begin position="131"/>
        <end position="152"/>
    </location>
</feature>
<feature type="transmembrane region" description="Helical" evidence="7">
    <location>
        <begin position="288"/>
        <end position="308"/>
    </location>
</feature>
<evidence type="ECO:0000256" key="4">
    <source>
        <dbReference type="ARBA" id="ARBA00022692"/>
    </source>
</evidence>
<feature type="transmembrane region" description="Helical" evidence="7">
    <location>
        <begin position="42"/>
        <end position="68"/>
    </location>
</feature>
<keyword evidence="4 7" id="KW-0812">Transmembrane</keyword>
<keyword evidence="2 7" id="KW-0813">Transport</keyword>
<reference evidence="11" key="1">
    <citation type="submission" date="2016-10" db="EMBL/GenBank/DDBJ databases">
        <authorList>
            <person name="Varghese N."/>
            <person name="Submissions S."/>
        </authorList>
    </citation>
    <scope>NUCLEOTIDE SEQUENCE [LARGE SCALE GENOMIC DNA]</scope>
    <source>
        <strain evidence="11">DSM 43161</strain>
    </source>
</reference>
<keyword evidence="5 7" id="KW-1133">Transmembrane helix</keyword>
<evidence type="ECO:0000313" key="10">
    <source>
        <dbReference type="EMBL" id="SFO60700.1"/>
    </source>
</evidence>
<name>A0A1I5IKB6_9ACTN</name>
<sequence length="317" mass="34311">MTATMGTPQDTGPVVRGSVPAAGGGQPARSRRSRPLITYGRWWWALPAVLAVLLIHYVATAGGALYAFTNWTGIGDFDFVGLENFRRIFEDPASIGSLENTLFLAFGFLVLTNVVGLLLALALNRTLKTRYLLRVLFFMPVVLSPLAVSYVWKFIFDFNGPLNGVLAWFGAAPRTWLADPTLALWAVLVVMAWQTTGMVMVIYLAGLATVSTEIEEAAALDGASTWQRFRHITLPSIRPSVAIASTLMLIQGLRVFDQVMALTGGGPAGATETLATQVYKETFALSNFGYGAALALLLTVIMLVFSVLQQAATRDRS</sequence>
<dbReference type="GO" id="GO:0005886">
    <property type="term" value="C:plasma membrane"/>
    <property type="evidence" value="ECO:0007669"/>
    <property type="project" value="UniProtKB-SubCell"/>
</dbReference>
<keyword evidence="11" id="KW-1185">Reference proteome</keyword>
<feature type="transmembrane region" description="Helical" evidence="7">
    <location>
        <begin position="182"/>
        <end position="205"/>
    </location>
</feature>
<evidence type="ECO:0000256" key="3">
    <source>
        <dbReference type="ARBA" id="ARBA00022475"/>
    </source>
</evidence>